<proteinExistence type="predicted"/>
<accession>A0ABV4CS90</accession>
<dbReference type="Proteomes" id="UP001565200">
    <property type="component" value="Unassembled WGS sequence"/>
</dbReference>
<evidence type="ECO:0000313" key="1">
    <source>
        <dbReference type="EMBL" id="MEY8244247.1"/>
    </source>
</evidence>
<gene>
    <name evidence="1" type="ORF">AAK873_01290</name>
</gene>
<feature type="non-terminal residue" evidence="1">
    <location>
        <position position="1"/>
    </location>
</feature>
<name>A0ABV4CS90_9BACT</name>
<dbReference type="NCBIfam" id="NF033852">
    <property type="entry name" value="fulvocin_rel"/>
    <property type="match status" value="1"/>
</dbReference>
<organism evidence="1 2">
    <name type="scientific">Heminiphilus faecis</name>
    <dbReference type="NCBI Taxonomy" id="2601703"/>
    <lineage>
        <taxon>Bacteria</taxon>
        <taxon>Pseudomonadati</taxon>
        <taxon>Bacteroidota</taxon>
        <taxon>Bacteroidia</taxon>
        <taxon>Bacteroidales</taxon>
        <taxon>Muribaculaceae</taxon>
        <taxon>Heminiphilus</taxon>
    </lineage>
</organism>
<dbReference type="RefSeq" id="WP_369863110.1">
    <property type="nucleotide sequence ID" value="NZ_JBCLPP010000003.1"/>
</dbReference>
<reference evidence="1 2" key="1">
    <citation type="submission" date="2024-03" db="EMBL/GenBank/DDBJ databases">
        <title>Mouse gut bacterial collection (mGBC) of GemPharmatech.</title>
        <authorList>
            <person name="He Y."/>
            <person name="Dong L."/>
            <person name="Wu D."/>
            <person name="Gao X."/>
            <person name="Lin Z."/>
        </authorList>
    </citation>
    <scope>NUCLEOTIDE SEQUENCE [LARGE SCALE GENOMIC DNA]</scope>
    <source>
        <strain evidence="1 2">54-13</strain>
    </source>
</reference>
<keyword evidence="2" id="KW-1185">Reference proteome</keyword>
<protein>
    <submittedName>
        <fullName evidence="1">Bacteriocin fulvocin C-related protein</fullName>
    </submittedName>
</protein>
<dbReference type="EMBL" id="JBCLPP010000003">
    <property type="protein sequence ID" value="MEY8244247.1"/>
    <property type="molecule type" value="Genomic_DNA"/>
</dbReference>
<sequence>SIIIFAKIIKSMVYTQSITPNVQPAELEDTFDVFMYTWTQDAKDNLNWSDRTIFAIIGAGEKMLSKDGDIELPEKTYVIEKLSVPDEQSGDCFCNDPDDYCNFILEIVNPNTIKFDCVKNGCQVKSGCGWMFNYDCNGQCIARKN</sequence>
<comment type="caution">
    <text evidence="1">The sequence shown here is derived from an EMBL/GenBank/DDBJ whole genome shotgun (WGS) entry which is preliminary data.</text>
</comment>
<evidence type="ECO:0000313" key="2">
    <source>
        <dbReference type="Proteomes" id="UP001565200"/>
    </source>
</evidence>